<dbReference type="Proteomes" id="UP000199062">
    <property type="component" value="Unassembled WGS sequence"/>
</dbReference>
<organism evidence="1 2">
    <name type="scientific">Halomicrobium zhouii</name>
    <dbReference type="NCBI Taxonomy" id="767519"/>
    <lineage>
        <taxon>Archaea</taxon>
        <taxon>Methanobacteriati</taxon>
        <taxon>Methanobacteriota</taxon>
        <taxon>Stenosarchaea group</taxon>
        <taxon>Halobacteria</taxon>
        <taxon>Halobacteriales</taxon>
        <taxon>Haloarculaceae</taxon>
        <taxon>Halomicrobium</taxon>
    </lineage>
</organism>
<dbReference type="STRING" id="767519.SAMN05216559_1915"/>
<proteinExistence type="predicted"/>
<gene>
    <name evidence="1" type="ORF">SAMN05216559_1915</name>
</gene>
<sequence length="292" mass="31877">MIATIGDDGADLLANADGETVRILMDGSGDVDQSFRRAVARSADGDSIDSYTQLDRAVEKVDDLDGTRQRRAKQLVAETDGAGVKLVDELDDDGLRRVLDLEIDSADRFRTAAARKVDAGHADADDVDKFAKHADNLEGVDGLNSGPFDDFVEAGDPGNVQGALREVRRADEIGSENIRRMSLELKDGKQVKGELDIQLKSGRIIESKSSFGYRRAEVDDQFEKKLTTMRDHPDATFDGNTLEIRASKIGDPDMVEAKITEWETKVAQSSDWNNADITIEVVDESTSTVITG</sequence>
<keyword evidence="2" id="KW-1185">Reference proteome</keyword>
<name>A0A1I6L2V3_9EURY</name>
<accession>A0A1I6L2V3</accession>
<evidence type="ECO:0000313" key="2">
    <source>
        <dbReference type="Proteomes" id="UP000199062"/>
    </source>
</evidence>
<evidence type="ECO:0000313" key="1">
    <source>
        <dbReference type="EMBL" id="SFR97794.1"/>
    </source>
</evidence>
<reference evidence="1 2" key="1">
    <citation type="submission" date="2016-10" db="EMBL/GenBank/DDBJ databases">
        <authorList>
            <person name="de Groot N.N."/>
        </authorList>
    </citation>
    <scope>NUCLEOTIDE SEQUENCE [LARGE SCALE GENOMIC DNA]</scope>
    <source>
        <strain evidence="1 2">CGMCC 1.10457</strain>
    </source>
</reference>
<dbReference type="OrthoDB" id="242268at2157"/>
<dbReference type="EMBL" id="FOZK01000002">
    <property type="protein sequence ID" value="SFR97794.1"/>
    <property type="molecule type" value="Genomic_DNA"/>
</dbReference>
<dbReference type="RefSeq" id="WP_089816197.1">
    <property type="nucleotide sequence ID" value="NZ_FOZK01000002.1"/>
</dbReference>
<protein>
    <submittedName>
        <fullName evidence="1">Uncharacterized protein</fullName>
    </submittedName>
</protein>
<dbReference type="AlphaFoldDB" id="A0A1I6L2V3"/>